<name>A0A6S6M3A7_9BACT</name>
<sequence length="321" mass="33965">MPQLSTSLTLADRLGACKARWGINRMSYLVPAGLYAVGTPDAQAPVVVTANYKMSFDLVRQALAGSNVWLLVLETFGINVWCAAGKGTFGTGELVRRVGATALSEVVSHRRLILPILGAPGVSAHQVKRRCGFEVAYAAIRAKDLPEYLDNGGRTTQAMRELSFNWYERLVLVPVELVLVLKPSLPVAVFLYLAAWLVAGSGAAATLVAGYLGAVFTGVAAAPVLLPLLPSRSFAVKGGVAGLVYTFIFRMAAGGESWSLPVTLAAFLAFAAVTSFYTLNFTGCTTYTSKSGVKKEMRLGLPVMGGALLAALFLVTAARIL</sequence>
<protein>
    <submittedName>
        <fullName evidence="3">Similar to carbon monoxide dehydrogenase corrinoid/iron-sulfur protein</fullName>
    </submittedName>
</protein>
<accession>A0A6S6M3A7</accession>
<dbReference type="Proteomes" id="UP000515472">
    <property type="component" value="Chromosome"/>
</dbReference>
<dbReference type="Gene3D" id="3.40.50.11600">
    <property type="match status" value="1"/>
</dbReference>
<dbReference type="AlphaFoldDB" id="A0A6S6M3A7"/>
<feature type="domain" description="CO dehydrogenase/acetyl-CoA synthase delta subunit TIM barrel" evidence="2">
    <location>
        <begin position="32"/>
        <end position="120"/>
    </location>
</feature>
<evidence type="ECO:0000313" key="4">
    <source>
        <dbReference type="Proteomes" id="UP000515472"/>
    </source>
</evidence>
<evidence type="ECO:0000313" key="3">
    <source>
        <dbReference type="EMBL" id="BCG48178.1"/>
    </source>
</evidence>
<gene>
    <name evidence="3" type="ORF">GEOBRER4_n3052</name>
</gene>
<evidence type="ECO:0000259" key="2">
    <source>
        <dbReference type="Pfam" id="PF03599"/>
    </source>
</evidence>
<evidence type="ECO:0000256" key="1">
    <source>
        <dbReference type="SAM" id="Phobius"/>
    </source>
</evidence>
<proteinExistence type="predicted"/>
<reference evidence="3 4" key="1">
    <citation type="submission" date="2020-06" db="EMBL/GenBank/DDBJ databases">
        <title>Interaction of electrochemicaly active bacteria, Geobacter bremensis R4 on different carbon anode.</title>
        <authorList>
            <person name="Meng L."/>
            <person name="Yoshida N."/>
        </authorList>
    </citation>
    <scope>NUCLEOTIDE SEQUENCE [LARGE SCALE GENOMIC DNA]</scope>
    <source>
        <strain evidence="3 4">R4</strain>
    </source>
</reference>
<keyword evidence="1" id="KW-0472">Membrane</keyword>
<keyword evidence="1" id="KW-0812">Transmembrane</keyword>
<keyword evidence="1" id="KW-1133">Transmembrane helix</keyword>
<dbReference type="InterPro" id="IPR016041">
    <property type="entry name" value="Ac-CoA_synth_d_su_TIM-brl"/>
</dbReference>
<dbReference type="NCBIfam" id="NF040863">
    <property type="entry name" value="HgcA_corrinoid"/>
    <property type="match status" value="1"/>
</dbReference>
<dbReference type="KEGG" id="gbn:GEOBRER4_29280"/>
<feature type="transmembrane region" description="Helical" evidence="1">
    <location>
        <begin position="299"/>
        <end position="320"/>
    </location>
</feature>
<dbReference type="EMBL" id="AP023213">
    <property type="protein sequence ID" value="BCG48178.1"/>
    <property type="molecule type" value="Genomic_DNA"/>
</dbReference>
<keyword evidence="4" id="KW-1185">Reference proteome</keyword>
<feature type="transmembrane region" description="Helical" evidence="1">
    <location>
        <begin position="258"/>
        <end position="279"/>
    </location>
</feature>
<dbReference type="Pfam" id="PF03599">
    <property type="entry name" value="CdhD"/>
    <property type="match status" value="1"/>
</dbReference>
<feature type="transmembrane region" description="Helical" evidence="1">
    <location>
        <begin position="170"/>
        <end position="198"/>
    </location>
</feature>
<feature type="transmembrane region" description="Helical" evidence="1">
    <location>
        <begin position="204"/>
        <end position="227"/>
    </location>
</feature>
<organism evidence="3 4">
    <name type="scientific">Citrifermentans bremense</name>
    <dbReference type="NCBI Taxonomy" id="60035"/>
    <lineage>
        <taxon>Bacteria</taxon>
        <taxon>Pseudomonadati</taxon>
        <taxon>Thermodesulfobacteriota</taxon>
        <taxon>Desulfuromonadia</taxon>
        <taxon>Geobacterales</taxon>
        <taxon>Geobacteraceae</taxon>
        <taxon>Citrifermentans</taxon>
    </lineage>
</organism>